<dbReference type="RefSeq" id="WP_115496965.1">
    <property type="nucleotide sequence ID" value="NZ_QRBE01000013.1"/>
</dbReference>
<gene>
    <name evidence="2" type="ORF">DWU98_18015</name>
</gene>
<reference evidence="2 3" key="1">
    <citation type="submission" date="2018-07" db="EMBL/GenBank/DDBJ databases">
        <title>Dyella monticola sp. nov. and Dyella psychrodurans sp. nov. isolated from monsoon evergreen broad-leaved forest soil of Dinghu Mountain, China.</title>
        <authorList>
            <person name="Gao Z."/>
            <person name="Qiu L."/>
        </authorList>
    </citation>
    <scope>NUCLEOTIDE SEQUENCE [LARGE SCALE GENOMIC DNA]</scope>
    <source>
        <strain evidence="2 3">4G-K06</strain>
    </source>
</reference>
<dbReference type="OrthoDB" id="343356at2"/>
<evidence type="ECO:0000313" key="3">
    <source>
        <dbReference type="Proteomes" id="UP000254258"/>
    </source>
</evidence>
<evidence type="ECO:0000259" key="1">
    <source>
        <dbReference type="Pfam" id="PF09836"/>
    </source>
</evidence>
<dbReference type="Proteomes" id="UP000254258">
    <property type="component" value="Unassembled WGS sequence"/>
</dbReference>
<dbReference type="InterPro" id="IPR044922">
    <property type="entry name" value="DUF2063_N_sf"/>
</dbReference>
<protein>
    <submittedName>
        <fullName evidence="2">DUF2063 domain-containing protein</fullName>
    </submittedName>
</protein>
<sequence>MSALQQLQQQMLQAVMGGATQAHMIEVRGDVVADAQSRLDIYRHGYRVRLRDALANEFVGLQSIAGRRFRALLDAYIDTHPSEHYNIRWYGSRLATFLDNTHRQTPQLAEMARLDWAISTAFDAANETHLSAGELAAVPPHAWADLRLSLLRDLQVLPCTCNVDAFRRAADNGSERPHLRRYAAPRHMLVWRLDTQVHYRRLEEDEWQVLSAAQHGAPFAQLCATLAARHGETVALPRMVALLQAWLSAGLVHGLGTAA</sequence>
<name>A0A370WTK4_9GAMM</name>
<dbReference type="InterPro" id="IPR018640">
    <property type="entry name" value="DUF2063"/>
</dbReference>
<keyword evidence="3" id="KW-1185">Reference proteome</keyword>
<dbReference type="EMBL" id="QRBE01000013">
    <property type="protein sequence ID" value="RDS79452.1"/>
    <property type="molecule type" value="Genomic_DNA"/>
</dbReference>
<accession>A0A370WTK4</accession>
<dbReference type="Pfam" id="PF09836">
    <property type="entry name" value="DUF2063"/>
    <property type="match status" value="1"/>
</dbReference>
<evidence type="ECO:0000313" key="2">
    <source>
        <dbReference type="EMBL" id="RDS79452.1"/>
    </source>
</evidence>
<proteinExistence type="predicted"/>
<dbReference type="AlphaFoldDB" id="A0A370WTK4"/>
<comment type="caution">
    <text evidence="2">The sequence shown here is derived from an EMBL/GenBank/DDBJ whole genome shotgun (WGS) entry which is preliminary data.</text>
</comment>
<organism evidence="2 3">
    <name type="scientific">Dyella monticola</name>
    <dbReference type="NCBI Taxonomy" id="1927958"/>
    <lineage>
        <taxon>Bacteria</taxon>
        <taxon>Pseudomonadati</taxon>
        <taxon>Pseudomonadota</taxon>
        <taxon>Gammaproteobacteria</taxon>
        <taxon>Lysobacterales</taxon>
        <taxon>Rhodanobacteraceae</taxon>
        <taxon>Dyella</taxon>
    </lineage>
</organism>
<feature type="domain" description="Putative DNA-binding" evidence="1">
    <location>
        <begin position="6"/>
        <end position="98"/>
    </location>
</feature>
<dbReference type="Gene3D" id="1.10.150.690">
    <property type="entry name" value="DUF2063"/>
    <property type="match status" value="1"/>
</dbReference>